<feature type="domain" description="IclR-ED" evidence="4">
    <location>
        <begin position="56"/>
        <end position="239"/>
    </location>
</feature>
<dbReference type="InterPro" id="IPR036390">
    <property type="entry name" value="WH_DNA-bd_sf"/>
</dbReference>
<accession>A0A3P4B5W2</accession>
<dbReference type="InterPro" id="IPR005471">
    <property type="entry name" value="Tscrpt_reg_IclR_N"/>
</dbReference>
<dbReference type="GO" id="GO:0003700">
    <property type="term" value="F:DNA-binding transcription factor activity"/>
    <property type="evidence" value="ECO:0007669"/>
    <property type="project" value="TreeGrafter"/>
</dbReference>
<keyword evidence="1" id="KW-0805">Transcription regulation</keyword>
<name>A0A3P4B5W2_9BURK</name>
<dbReference type="PANTHER" id="PTHR30136">
    <property type="entry name" value="HELIX-TURN-HELIX TRANSCRIPTIONAL REGULATOR, ICLR FAMILY"/>
    <property type="match status" value="1"/>
</dbReference>
<evidence type="ECO:0000313" key="5">
    <source>
        <dbReference type="EMBL" id="VCU71020.1"/>
    </source>
</evidence>
<reference evidence="5 6" key="1">
    <citation type="submission" date="2018-10" db="EMBL/GenBank/DDBJ databases">
        <authorList>
            <person name="Criscuolo A."/>
        </authorList>
    </citation>
    <scope>NUCLEOTIDE SEQUENCE [LARGE SCALE GENOMIC DNA]</scope>
    <source>
        <strain evidence="5">DnA1</strain>
    </source>
</reference>
<dbReference type="SUPFAM" id="SSF55781">
    <property type="entry name" value="GAF domain-like"/>
    <property type="match status" value="1"/>
</dbReference>
<keyword evidence="2" id="KW-0238">DNA-binding</keyword>
<evidence type="ECO:0000313" key="6">
    <source>
        <dbReference type="Proteomes" id="UP000277294"/>
    </source>
</evidence>
<evidence type="ECO:0000256" key="1">
    <source>
        <dbReference type="ARBA" id="ARBA00023015"/>
    </source>
</evidence>
<dbReference type="EMBL" id="UWPJ01000024">
    <property type="protein sequence ID" value="VCU71020.1"/>
    <property type="molecule type" value="Genomic_DNA"/>
</dbReference>
<dbReference type="PANTHER" id="PTHR30136:SF24">
    <property type="entry name" value="HTH-TYPE TRANSCRIPTIONAL REPRESSOR ALLR"/>
    <property type="match status" value="1"/>
</dbReference>
<dbReference type="PROSITE" id="PS51078">
    <property type="entry name" value="ICLR_ED"/>
    <property type="match status" value="1"/>
</dbReference>
<dbReference type="InterPro" id="IPR014757">
    <property type="entry name" value="Tscrpt_reg_IclR_C"/>
</dbReference>
<dbReference type="Gene3D" id="1.10.10.10">
    <property type="entry name" value="Winged helix-like DNA-binding domain superfamily/Winged helix DNA-binding domain"/>
    <property type="match status" value="1"/>
</dbReference>
<evidence type="ECO:0000256" key="2">
    <source>
        <dbReference type="ARBA" id="ARBA00023125"/>
    </source>
</evidence>
<keyword evidence="6" id="KW-1185">Reference proteome</keyword>
<dbReference type="InterPro" id="IPR050707">
    <property type="entry name" value="HTH_MetabolicPath_Reg"/>
</dbReference>
<dbReference type="GO" id="GO:0045892">
    <property type="term" value="P:negative regulation of DNA-templated transcription"/>
    <property type="evidence" value="ECO:0007669"/>
    <property type="project" value="TreeGrafter"/>
</dbReference>
<dbReference type="Pfam" id="PF01614">
    <property type="entry name" value="IclR_C"/>
    <property type="match status" value="1"/>
</dbReference>
<dbReference type="SUPFAM" id="SSF46785">
    <property type="entry name" value="Winged helix' DNA-binding domain"/>
    <property type="match status" value="1"/>
</dbReference>
<sequence length="243" mass="27396">MLDVLDLFRPDQSVVDVEVICRQLGYAPATAYRYIRELCAVGLLVRLPGGYALGPRVIQLDLQMREYDPMLADSRELMEELGEETGLNVLLSELYGNSVITVHHHPGRDPEPLRFGRGRPMALLRSATARVVLAHLPPRQLRRLYDEHAQEADMQRLGKTWKDFSRAMLEIRRSGYCLSKGDLDPDKAGLAAPIFDERKRILGSITAVGSLERVQAFNEDYLANRLRDVAGEITQRISQRASA</sequence>
<gene>
    <name evidence="5" type="primary">kipR_7</name>
    <name evidence="5" type="ORF">PIGHUM_03100</name>
</gene>
<keyword evidence="3" id="KW-0804">Transcription</keyword>
<dbReference type="Pfam" id="PF09339">
    <property type="entry name" value="HTH_IclR"/>
    <property type="match status" value="1"/>
</dbReference>
<proteinExistence type="predicted"/>
<evidence type="ECO:0000259" key="4">
    <source>
        <dbReference type="PROSITE" id="PS51078"/>
    </source>
</evidence>
<dbReference type="InterPro" id="IPR036388">
    <property type="entry name" value="WH-like_DNA-bd_sf"/>
</dbReference>
<dbReference type="Gene3D" id="3.30.450.40">
    <property type="match status" value="1"/>
</dbReference>
<dbReference type="Proteomes" id="UP000277294">
    <property type="component" value="Unassembled WGS sequence"/>
</dbReference>
<dbReference type="InterPro" id="IPR029016">
    <property type="entry name" value="GAF-like_dom_sf"/>
</dbReference>
<protein>
    <submittedName>
        <fullName evidence="5">HTH-type transcriptional regulator KipR</fullName>
    </submittedName>
</protein>
<dbReference type="AlphaFoldDB" id="A0A3P4B5W2"/>
<evidence type="ECO:0000256" key="3">
    <source>
        <dbReference type="ARBA" id="ARBA00023163"/>
    </source>
</evidence>
<dbReference type="GO" id="GO:0003677">
    <property type="term" value="F:DNA binding"/>
    <property type="evidence" value="ECO:0007669"/>
    <property type="project" value="UniProtKB-KW"/>
</dbReference>
<organism evidence="5 6">
    <name type="scientific">Pigmentiphaga humi</name>
    <dbReference type="NCBI Taxonomy" id="2478468"/>
    <lineage>
        <taxon>Bacteria</taxon>
        <taxon>Pseudomonadati</taxon>
        <taxon>Pseudomonadota</taxon>
        <taxon>Betaproteobacteria</taxon>
        <taxon>Burkholderiales</taxon>
        <taxon>Alcaligenaceae</taxon>
        <taxon>Pigmentiphaga</taxon>
    </lineage>
</organism>
<dbReference type="OrthoDB" id="8721254at2"/>